<gene>
    <name evidence="2" type="ORF">DI623_03625</name>
</gene>
<keyword evidence="1" id="KW-1133">Transmembrane helix</keyword>
<keyword evidence="1" id="KW-0472">Membrane</keyword>
<accession>A0A2W5ADB4</accession>
<proteinExistence type="predicted"/>
<feature type="transmembrane region" description="Helical" evidence="1">
    <location>
        <begin position="12"/>
        <end position="35"/>
    </location>
</feature>
<evidence type="ECO:0000256" key="1">
    <source>
        <dbReference type="SAM" id="Phobius"/>
    </source>
</evidence>
<dbReference type="InterPro" id="IPR045584">
    <property type="entry name" value="Pilin-like"/>
</dbReference>
<dbReference type="Proteomes" id="UP000249066">
    <property type="component" value="Unassembled WGS sequence"/>
</dbReference>
<dbReference type="SUPFAM" id="SSF54523">
    <property type="entry name" value="Pili subunits"/>
    <property type="match status" value="1"/>
</dbReference>
<keyword evidence="1" id="KW-0812">Transmembrane</keyword>
<dbReference type="NCBIfam" id="TIGR02532">
    <property type="entry name" value="IV_pilin_GFxxxE"/>
    <property type="match status" value="1"/>
</dbReference>
<evidence type="ECO:0008006" key="4">
    <source>
        <dbReference type="Google" id="ProtNLM"/>
    </source>
</evidence>
<sequence>MKYTCNQDRDGFTLVEISIVMIIIGLLIGGTFGGMKLIENMKINKTIQDLKAIESAALTFKDTYGRLPGDIANPASRLPACTIAPCATAGNGNRIIGDTGLNVAALPAPAEAQENVTFWSHLQAADILSVGTRNIPDPTFGAAQPDSQIGGGFRLFDAVGSMIGSGCTQIQRTAVWITSRPTAAIGWGDTIPCSSLSSIDTKIDDGRPAMGIFKSAWGCDSSGSATCTDTYLISGSGASLYDLKGF</sequence>
<reference evidence="2 3" key="1">
    <citation type="submission" date="2017-08" db="EMBL/GenBank/DDBJ databases">
        <title>Infants hospitalized years apart are colonized by the same room-sourced microbial strains.</title>
        <authorList>
            <person name="Brooks B."/>
            <person name="Olm M.R."/>
            <person name="Firek B.A."/>
            <person name="Baker R."/>
            <person name="Thomas B.C."/>
            <person name="Morowitz M.J."/>
            <person name="Banfield J.F."/>
        </authorList>
    </citation>
    <scope>NUCLEOTIDE SEQUENCE [LARGE SCALE GENOMIC DNA]</scope>
    <source>
        <strain evidence="2">S2_018_000_R2_101</strain>
    </source>
</reference>
<dbReference type="Pfam" id="PF07963">
    <property type="entry name" value="N_methyl"/>
    <property type="match status" value="1"/>
</dbReference>
<evidence type="ECO:0000313" key="2">
    <source>
        <dbReference type="EMBL" id="PZO91292.1"/>
    </source>
</evidence>
<dbReference type="EMBL" id="QFNN01000011">
    <property type="protein sequence ID" value="PZO91292.1"/>
    <property type="molecule type" value="Genomic_DNA"/>
</dbReference>
<organism evidence="2 3">
    <name type="scientific">Sphingomonas sanxanigenens</name>
    <dbReference type="NCBI Taxonomy" id="397260"/>
    <lineage>
        <taxon>Bacteria</taxon>
        <taxon>Pseudomonadati</taxon>
        <taxon>Pseudomonadota</taxon>
        <taxon>Alphaproteobacteria</taxon>
        <taxon>Sphingomonadales</taxon>
        <taxon>Sphingomonadaceae</taxon>
        <taxon>Sphingomonas</taxon>
    </lineage>
</organism>
<evidence type="ECO:0000313" key="3">
    <source>
        <dbReference type="Proteomes" id="UP000249066"/>
    </source>
</evidence>
<name>A0A2W5ADB4_9SPHN</name>
<protein>
    <recommendedName>
        <fullName evidence="4">Prepilin-type cleavage/methylation domain-containing protein</fullName>
    </recommendedName>
</protein>
<comment type="caution">
    <text evidence="2">The sequence shown here is derived from an EMBL/GenBank/DDBJ whole genome shotgun (WGS) entry which is preliminary data.</text>
</comment>
<dbReference type="AlphaFoldDB" id="A0A2W5ADB4"/>
<dbReference type="InterPro" id="IPR012902">
    <property type="entry name" value="N_methyl_site"/>
</dbReference>